<protein>
    <submittedName>
        <fullName evidence="3">DUF2721 domain-containing protein</fullName>
    </submittedName>
</protein>
<evidence type="ECO:0000256" key="1">
    <source>
        <dbReference type="SAM" id="MobiDB-lite"/>
    </source>
</evidence>
<sequence length="190" mass="20442">MSIDVSNITHSIQLAVAPVFFLTGVAGMIGAVAGRLARIIDRGRVLEDRMMASKDEEYVQRSLLELNFLRRRGRLANLCIGLLTLCGALIALTIILLFIGQTTKTEIDANSWSLAAMFSFGMGVVSFVSALCCFMVETMMATQLLNFHPLRHPASVASQVAANMPASPAAAPPRKTAADAGRQEGFMPQV</sequence>
<dbReference type="KEGG" id="cpis:HS961_18630"/>
<feature type="transmembrane region" description="Helical" evidence="2">
    <location>
        <begin position="112"/>
        <end position="136"/>
    </location>
</feature>
<feature type="compositionally biased region" description="Low complexity" evidence="1">
    <location>
        <begin position="166"/>
        <end position="180"/>
    </location>
</feature>
<gene>
    <name evidence="3" type="ORF">HS961_18630</name>
</gene>
<feature type="transmembrane region" description="Helical" evidence="2">
    <location>
        <begin position="75"/>
        <end position="100"/>
    </location>
</feature>
<feature type="region of interest" description="Disordered" evidence="1">
    <location>
        <begin position="166"/>
        <end position="190"/>
    </location>
</feature>
<name>A0A7G5EL12_9BURK</name>
<accession>A0A7G5EL12</accession>
<evidence type="ECO:0000256" key="2">
    <source>
        <dbReference type="SAM" id="Phobius"/>
    </source>
</evidence>
<dbReference type="Pfam" id="PF11026">
    <property type="entry name" value="DUF2721"/>
    <property type="match status" value="1"/>
</dbReference>
<dbReference type="RefSeq" id="WP_182324545.1">
    <property type="nucleotide sequence ID" value="NZ_CP058554.1"/>
</dbReference>
<feature type="transmembrane region" description="Helical" evidence="2">
    <location>
        <begin position="12"/>
        <end position="34"/>
    </location>
</feature>
<evidence type="ECO:0000313" key="4">
    <source>
        <dbReference type="Proteomes" id="UP000515240"/>
    </source>
</evidence>
<keyword evidence="2" id="KW-0472">Membrane</keyword>
<proteinExistence type="predicted"/>
<dbReference type="AlphaFoldDB" id="A0A7G5EL12"/>
<keyword evidence="4" id="KW-1185">Reference proteome</keyword>
<keyword evidence="2" id="KW-0812">Transmembrane</keyword>
<dbReference type="EMBL" id="CP058554">
    <property type="protein sequence ID" value="QMV74687.1"/>
    <property type="molecule type" value="Genomic_DNA"/>
</dbReference>
<dbReference type="InterPro" id="IPR021279">
    <property type="entry name" value="DUF2721"/>
</dbReference>
<organism evidence="3 4">
    <name type="scientific">Comamonas piscis</name>
    <dbReference type="NCBI Taxonomy" id="1562974"/>
    <lineage>
        <taxon>Bacteria</taxon>
        <taxon>Pseudomonadati</taxon>
        <taxon>Pseudomonadota</taxon>
        <taxon>Betaproteobacteria</taxon>
        <taxon>Burkholderiales</taxon>
        <taxon>Comamonadaceae</taxon>
        <taxon>Comamonas</taxon>
    </lineage>
</organism>
<keyword evidence="2" id="KW-1133">Transmembrane helix</keyword>
<dbReference type="Proteomes" id="UP000515240">
    <property type="component" value="Chromosome"/>
</dbReference>
<reference evidence="3 4" key="1">
    <citation type="journal article" date="2020" name="G3 (Bethesda)">
        <title>CeMbio - The Caenorhabditis elegans Microbiome Resource.</title>
        <authorList>
            <person name="Dirksen P."/>
            <person name="Assie A."/>
            <person name="Zimmermann J."/>
            <person name="Zhang F."/>
            <person name="Tietje A.M."/>
            <person name="Marsh S.A."/>
            <person name="Felix M.A."/>
            <person name="Shapira M."/>
            <person name="Kaleta C."/>
            <person name="Schulenburg H."/>
            <person name="Samuel B."/>
        </authorList>
    </citation>
    <scope>NUCLEOTIDE SEQUENCE [LARGE SCALE GENOMIC DNA]</scope>
    <source>
        <strain evidence="3 4">BIGb0172</strain>
    </source>
</reference>
<evidence type="ECO:0000313" key="3">
    <source>
        <dbReference type="EMBL" id="QMV74687.1"/>
    </source>
</evidence>